<feature type="region of interest" description="Disordered" evidence="1">
    <location>
        <begin position="217"/>
        <end position="301"/>
    </location>
</feature>
<dbReference type="InterPro" id="IPR021973">
    <property type="entry name" value="SprA-related"/>
</dbReference>
<evidence type="ECO:0000313" key="3">
    <source>
        <dbReference type="Proteomes" id="UP001165308"/>
    </source>
</evidence>
<proteinExistence type="predicted"/>
<feature type="compositionally biased region" description="Polar residues" evidence="1">
    <location>
        <begin position="242"/>
        <end position="254"/>
    </location>
</feature>
<sequence>MQISPVSSPSTYWSVTATENARTNATPRAGEATLSQADQRSMPPGNSEHRAATQSATAAEESSGSRRATGRAADGSQNVAGEQGSEDEKRDPAVSPGPTRPDGTPLDDQEIRHLEQLKRIDQEVRQHERAHEVAGGAYTGSASYEYESGPDGERYAVAGEVPIDYGPVPGDPQATIDKMQTVISAALALAEPSSKDRQVASQARQYMLEAKLEAAMQQSEMNNARTAGAESNRDESVDATGATAQTDSAPSANESADAIAVMAPDPASAVAARGSLAAASVAQPPDAVDPTANPDPTTRAA</sequence>
<evidence type="ECO:0000256" key="1">
    <source>
        <dbReference type="SAM" id="MobiDB-lite"/>
    </source>
</evidence>
<feature type="compositionally biased region" description="Low complexity" evidence="1">
    <location>
        <begin position="267"/>
        <end position="282"/>
    </location>
</feature>
<gene>
    <name evidence="2" type="ORF">M8006_06570</name>
</gene>
<dbReference type="RefSeq" id="WP_250080666.1">
    <property type="nucleotide sequence ID" value="NZ_JAMJPJ010000007.1"/>
</dbReference>
<reference evidence="2" key="1">
    <citation type="submission" date="2022-05" db="EMBL/GenBank/DDBJ databases">
        <title>Halomonas geminus sp. nov. and Halomonas llamarensis sp. nov. isolated from high-altitude salars of the Atacama Desert.</title>
        <authorList>
            <person name="Hintersatz C."/>
            <person name="Rojas L.A."/>
            <person name="Wei T.-S."/>
            <person name="Kutschke S."/>
            <person name="Lehmann F."/>
            <person name="Jain R."/>
            <person name="Pollmann K."/>
        </authorList>
    </citation>
    <scope>NUCLEOTIDE SEQUENCE</scope>
    <source>
        <strain evidence="2">ATCHA</strain>
    </source>
</reference>
<evidence type="ECO:0008006" key="4">
    <source>
        <dbReference type="Google" id="ProtNLM"/>
    </source>
</evidence>
<protein>
    <recommendedName>
        <fullName evidence="4">SprA-related family protein</fullName>
    </recommendedName>
</protein>
<feature type="compositionally biased region" description="Low complexity" evidence="1">
    <location>
        <begin position="52"/>
        <end position="67"/>
    </location>
</feature>
<keyword evidence="3" id="KW-1185">Reference proteome</keyword>
<name>A0ABT0SPC5_9GAMM</name>
<comment type="caution">
    <text evidence="2">The sequence shown here is derived from an EMBL/GenBank/DDBJ whole genome shotgun (WGS) entry which is preliminary data.</text>
</comment>
<dbReference type="Proteomes" id="UP001165308">
    <property type="component" value="Unassembled WGS sequence"/>
</dbReference>
<evidence type="ECO:0000313" key="2">
    <source>
        <dbReference type="EMBL" id="MCL7929651.1"/>
    </source>
</evidence>
<feature type="compositionally biased region" description="Basic and acidic residues" evidence="1">
    <location>
        <begin position="109"/>
        <end position="132"/>
    </location>
</feature>
<feature type="region of interest" description="Disordered" evidence="1">
    <location>
        <begin position="1"/>
        <end position="152"/>
    </location>
</feature>
<dbReference type="EMBL" id="JAMJPJ010000007">
    <property type="protein sequence ID" value="MCL7929651.1"/>
    <property type="molecule type" value="Genomic_DNA"/>
</dbReference>
<organism evidence="2 3">
    <name type="scientific">Halomonas llamarensis</name>
    <dbReference type="NCBI Taxonomy" id="2945104"/>
    <lineage>
        <taxon>Bacteria</taxon>
        <taxon>Pseudomonadati</taxon>
        <taxon>Pseudomonadota</taxon>
        <taxon>Gammaproteobacteria</taxon>
        <taxon>Oceanospirillales</taxon>
        <taxon>Halomonadaceae</taxon>
        <taxon>Halomonas</taxon>
    </lineage>
</organism>
<feature type="compositionally biased region" description="Polar residues" evidence="1">
    <location>
        <begin position="1"/>
        <end position="26"/>
    </location>
</feature>
<dbReference type="Pfam" id="PF12118">
    <property type="entry name" value="SprA-related"/>
    <property type="match status" value="1"/>
</dbReference>
<accession>A0ABT0SPC5</accession>